<name>A0AC34FRE8_9BILA</name>
<evidence type="ECO:0000313" key="2">
    <source>
        <dbReference type="WBParaSite" id="ES5_v2.g20030.t1"/>
    </source>
</evidence>
<accession>A0AC34FRE8</accession>
<reference evidence="2" key="1">
    <citation type="submission" date="2022-11" db="UniProtKB">
        <authorList>
            <consortium name="WormBaseParasite"/>
        </authorList>
    </citation>
    <scope>IDENTIFICATION</scope>
</reference>
<proteinExistence type="predicted"/>
<protein>
    <submittedName>
        <fullName evidence="2">Uncharacterized protein</fullName>
    </submittedName>
</protein>
<dbReference type="WBParaSite" id="ES5_v2.g20030.t1">
    <property type="protein sequence ID" value="ES5_v2.g20030.t1"/>
    <property type="gene ID" value="ES5_v2.g20030"/>
</dbReference>
<dbReference type="Proteomes" id="UP000887579">
    <property type="component" value="Unplaced"/>
</dbReference>
<organism evidence="1 2">
    <name type="scientific">Panagrolaimus sp. ES5</name>
    <dbReference type="NCBI Taxonomy" id="591445"/>
    <lineage>
        <taxon>Eukaryota</taxon>
        <taxon>Metazoa</taxon>
        <taxon>Ecdysozoa</taxon>
        <taxon>Nematoda</taxon>
        <taxon>Chromadorea</taxon>
        <taxon>Rhabditida</taxon>
        <taxon>Tylenchina</taxon>
        <taxon>Panagrolaimomorpha</taxon>
        <taxon>Panagrolaimoidea</taxon>
        <taxon>Panagrolaimidae</taxon>
        <taxon>Panagrolaimus</taxon>
    </lineage>
</organism>
<evidence type="ECO:0000313" key="1">
    <source>
        <dbReference type="Proteomes" id="UP000887579"/>
    </source>
</evidence>
<sequence length="298" mass="33472">MALVIDRLFVFLGLFAVVYFLEAIGGSYMVSAVQSIERQFQIPSKLSGFISSASDISYIPTVVFISYFGGRGNRAKWIGAGCVLIALAHIMTATPNFIFPVKAPDLNLTKIEQQLHPSPNLLTENVTLKELFEFQPLKDRIPAKTREMVLQKFNGHSISERAIEDMKLKYTNHSSSSPYTVDDELINEAMYHFEEILHGNENVPTKVITILRQFVENRTKDHKNDLKTVRRAAIAHFAFCGKLVNDLRNTVDQLKCNRDGGNFGPLLIIFCALLGLGIGRTMPWSLGIPLIDDNVKRK</sequence>